<proteinExistence type="predicted"/>
<accession>A0A699I403</accession>
<sequence length="123" mass="14188">MFQQPMGYLRIASVALTYIRKEILVNVVPTKSYKIITQGKVLWVRAREVSGRIPDFVEDDEEESNTYDEIKDVELHDENAGMHNHVTVEGESDFEEVSETIFEKAQYQAHKKDDLNVGHNDFA</sequence>
<dbReference type="AlphaFoldDB" id="A0A699I403"/>
<keyword evidence="1" id="KW-0347">Helicase</keyword>
<comment type="caution">
    <text evidence="1">The sequence shown here is derived from an EMBL/GenBank/DDBJ whole genome shotgun (WGS) entry which is preliminary data.</text>
</comment>
<reference evidence="1" key="1">
    <citation type="journal article" date="2019" name="Sci. Rep.">
        <title>Draft genome of Tanacetum cinerariifolium, the natural source of mosquito coil.</title>
        <authorList>
            <person name="Yamashiro T."/>
            <person name="Shiraishi A."/>
            <person name="Satake H."/>
            <person name="Nakayama K."/>
        </authorList>
    </citation>
    <scope>NUCLEOTIDE SEQUENCE</scope>
</reference>
<dbReference type="GO" id="GO:0016787">
    <property type="term" value="F:hydrolase activity"/>
    <property type="evidence" value="ECO:0007669"/>
    <property type="project" value="UniProtKB-KW"/>
</dbReference>
<keyword evidence="1" id="KW-0067">ATP-binding</keyword>
<name>A0A699I403_TANCI</name>
<dbReference type="GO" id="GO:0005524">
    <property type="term" value="F:ATP binding"/>
    <property type="evidence" value="ECO:0007669"/>
    <property type="project" value="UniProtKB-KW"/>
</dbReference>
<dbReference type="EMBL" id="BKCJ010246275">
    <property type="protein sequence ID" value="GEZ15165.1"/>
    <property type="molecule type" value="Genomic_DNA"/>
</dbReference>
<keyword evidence="1" id="KW-0547">Nucleotide-binding</keyword>
<gene>
    <name evidence="1" type="ORF">Tci_487138</name>
</gene>
<protein>
    <submittedName>
        <fullName evidence="1">UvrD-like helicase, ATP-binding domain, P-loop containing nucleoside triphosphate hydrolase</fullName>
    </submittedName>
</protein>
<dbReference type="GO" id="GO:0004386">
    <property type="term" value="F:helicase activity"/>
    <property type="evidence" value="ECO:0007669"/>
    <property type="project" value="UniProtKB-KW"/>
</dbReference>
<organism evidence="1">
    <name type="scientific">Tanacetum cinerariifolium</name>
    <name type="common">Dalmatian daisy</name>
    <name type="synonym">Chrysanthemum cinerariifolium</name>
    <dbReference type="NCBI Taxonomy" id="118510"/>
    <lineage>
        <taxon>Eukaryota</taxon>
        <taxon>Viridiplantae</taxon>
        <taxon>Streptophyta</taxon>
        <taxon>Embryophyta</taxon>
        <taxon>Tracheophyta</taxon>
        <taxon>Spermatophyta</taxon>
        <taxon>Magnoliopsida</taxon>
        <taxon>eudicotyledons</taxon>
        <taxon>Gunneridae</taxon>
        <taxon>Pentapetalae</taxon>
        <taxon>asterids</taxon>
        <taxon>campanulids</taxon>
        <taxon>Asterales</taxon>
        <taxon>Asteraceae</taxon>
        <taxon>Asteroideae</taxon>
        <taxon>Anthemideae</taxon>
        <taxon>Anthemidinae</taxon>
        <taxon>Tanacetum</taxon>
    </lineage>
</organism>
<evidence type="ECO:0000313" key="1">
    <source>
        <dbReference type="EMBL" id="GEZ15165.1"/>
    </source>
</evidence>
<keyword evidence="1" id="KW-0378">Hydrolase</keyword>